<dbReference type="SMART" id="SM00867">
    <property type="entry name" value="YceI"/>
    <property type="match status" value="1"/>
</dbReference>
<name>A0ABS6BK24_9SPHN</name>
<dbReference type="Pfam" id="PF04264">
    <property type="entry name" value="YceI"/>
    <property type="match status" value="1"/>
</dbReference>
<dbReference type="EMBL" id="JAHKRT010000003">
    <property type="protein sequence ID" value="MBU3077796.1"/>
    <property type="molecule type" value="Genomic_DNA"/>
</dbReference>
<feature type="chain" id="PRO_5046465143" evidence="1">
    <location>
        <begin position="17"/>
        <end position="208"/>
    </location>
</feature>
<evidence type="ECO:0000259" key="2">
    <source>
        <dbReference type="SMART" id="SM00867"/>
    </source>
</evidence>
<proteinExistence type="predicted"/>
<gene>
    <name evidence="3" type="ORF">KOF26_07945</name>
</gene>
<dbReference type="Proteomes" id="UP000776276">
    <property type="component" value="Unassembled WGS sequence"/>
</dbReference>
<dbReference type="PANTHER" id="PTHR34406:SF1">
    <property type="entry name" value="PROTEIN YCEI"/>
    <property type="match status" value="1"/>
</dbReference>
<comment type="caution">
    <text evidence="3">The sequence shown here is derived from an EMBL/GenBank/DDBJ whole genome shotgun (WGS) entry which is preliminary data.</text>
</comment>
<keyword evidence="4" id="KW-1185">Reference proteome</keyword>
<feature type="signal peptide" evidence="1">
    <location>
        <begin position="1"/>
        <end position="16"/>
    </location>
</feature>
<sequence length="208" mass="21398">MTLRAALLLALAPAMAALPAVAIAQVSQDPAAAPAGTYNVDGRHASVIARIGHGGGSSLSTFRFGTVSGSLDWNPAQPQASKVNVTVDVKSIQTPIAGFADELIGDTFLNVAKYPTATFTSTSIQRTGPTTGKITGNFTFMGVTKPIVVDARMVGAGKGARNASVVGFSGTTKFKRSEFGYTSRLGPIGDEVELLLDIEFNKPAPAAG</sequence>
<reference evidence="3 4" key="1">
    <citation type="submission" date="2021-06" db="EMBL/GenBank/DDBJ databases">
        <title>Sphingomonas sp. XMGL2, whole genome shotgun sequencing project.</title>
        <authorList>
            <person name="Zhao G."/>
            <person name="Shen L."/>
        </authorList>
    </citation>
    <scope>NUCLEOTIDE SEQUENCE [LARGE SCALE GENOMIC DNA]</scope>
    <source>
        <strain evidence="3 4">XMGL2</strain>
    </source>
</reference>
<protein>
    <submittedName>
        <fullName evidence="3">YceI family protein</fullName>
    </submittedName>
</protein>
<organism evidence="3 4">
    <name type="scientific">Sphingomonas quercus</name>
    <dbReference type="NCBI Taxonomy" id="2842451"/>
    <lineage>
        <taxon>Bacteria</taxon>
        <taxon>Pseudomonadati</taxon>
        <taxon>Pseudomonadota</taxon>
        <taxon>Alphaproteobacteria</taxon>
        <taxon>Sphingomonadales</taxon>
        <taxon>Sphingomonadaceae</taxon>
        <taxon>Sphingomonas</taxon>
    </lineage>
</organism>
<evidence type="ECO:0000313" key="4">
    <source>
        <dbReference type="Proteomes" id="UP000776276"/>
    </source>
</evidence>
<feature type="domain" description="Lipid/polyisoprenoid-binding YceI-like" evidence="2">
    <location>
        <begin position="37"/>
        <end position="201"/>
    </location>
</feature>
<evidence type="ECO:0000313" key="3">
    <source>
        <dbReference type="EMBL" id="MBU3077796.1"/>
    </source>
</evidence>
<dbReference type="InterPro" id="IPR007372">
    <property type="entry name" value="Lipid/polyisoprenoid-bd_YceI"/>
</dbReference>
<dbReference type="PANTHER" id="PTHR34406">
    <property type="entry name" value="PROTEIN YCEI"/>
    <property type="match status" value="1"/>
</dbReference>
<accession>A0ABS6BK24</accession>
<dbReference type="RefSeq" id="WP_216322824.1">
    <property type="nucleotide sequence ID" value="NZ_JAHKRT010000003.1"/>
</dbReference>
<evidence type="ECO:0000256" key="1">
    <source>
        <dbReference type="SAM" id="SignalP"/>
    </source>
</evidence>
<keyword evidence="1" id="KW-0732">Signal</keyword>